<name>A0A840PWV6_URETH</name>
<evidence type="ECO:0000313" key="6">
    <source>
        <dbReference type="EMBL" id="MBB5149784.1"/>
    </source>
</evidence>
<evidence type="ECO:0000256" key="3">
    <source>
        <dbReference type="SAM" id="Coils"/>
    </source>
</evidence>
<keyword evidence="1 2" id="KW-0807">Transducer</keyword>
<keyword evidence="7" id="KW-1185">Reference proteome</keyword>
<dbReference type="InterPro" id="IPR004089">
    <property type="entry name" value="MCPsignal_dom"/>
</dbReference>
<keyword evidence="3" id="KW-0175">Coiled coil</keyword>
<feature type="transmembrane region" description="Helical" evidence="4">
    <location>
        <begin position="132"/>
        <end position="155"/>
    </location>
</feature>
<dbReference type="Pfam" id="PF00015">
    <property type="entry name" value="MCPsignal"/>
    <property type="match status" value="1"/>
</dbReference>
<dbReference type="RefSeq" id="WP_016839170.1">
    <property type="nucleotide sequence ID" value="NZ_JAAXPW010000029.1"/>
</dbReference>
<dbReference type="PANTHER" id="PTHR32089:SF112">
    <property type="entry name" value="LYSOZYME-LIKE PROTEIN-RELATED"/>
    <property type="match status" value="1"/>
</dbReference>
<dbReference type="AlphaFoldDB" id="A0A840PWV6"/>
<dbReference type="EMBL" id="JACHGZ010000028">
    <property type="protein sequence ID" value="MBB5149784.1"/>
    <property type="molecule type" value="Genomic_DNA"/>
</dbReference>
<keyword evidence="4" id="KW-1133">Transmembrane helix</keyword>
<protein>
    <submittedName>
        <fullName evidence="6">Methyl-accepting chemotaxis protein</fullName>
    </submittedName>
</protein>
<feature type="coiled-coil region" evidence="3">
    <location>
        <begin position="406"/>
        <end position="433"/>
    </location>
</feature>
<sequence length="540" mass="60097">MSKLLRSNVAKKALMKVQNVASKVRSVWDHEKTIEEQINQIRTVLDQELARDEYLVIVDENGLGYIHTNRLREGSSFTDEVGLAAAKTNTGLLQIYPRDTGEILIDASCPLLTDKNGKRFNLRMGRLVQRPFIGAIFGSLITLSSIVPAIIAYFLSNDLSMTTSVLIGTAIVTVIFSLIFYTIIMKNLREWYSVTKKISSGNLSAQIEKVGLRNEFHQIGYEINKIILGIRAIIDEFKHAAETVERISKEQEKETQRISTTFEELSAAVQTFRSGAETQRYSITNANEMVEMMMNQVQEMQEEVEKAVVGADDALQDASKGQEAIQIAHSQMAKIQNEVANSAAKIRKITQEANAVKDKVASITRIAKQTNLLALNASIEASRAGEAGSGFAVVANEVRKLAEGTNEFAEEIMTLLEKTYKDLETTVAQVEDNVKAIHEGMEAVSQTDQVIEQLIQTTLSTKNLVLNNRKFVDLVHEDGNKLQEIMQQVNTIAEDFTNMVVATNESVDIQVEGINALAQNATKLAEEAIHLSRIINRFHY</sequence>
<evidence type="ECO:0000256" key="4">
    <source>
        <dbReference type="SAM" id="Phobius"/>
    </source>
</evidence>
<dbReference type="PANTHER" id="PTHR32089">
    <property type="entry name" value="METHYL-ACCEPTING CHEMOTAXIS PROTEIN MCPB"/>
    <property type="match status" value="1"/>
</dbReference>
<evidence type="ECO:0000256" key="1">
    <source>
        <dbReference type="ARBA" id="ARBA00023224"/>
    </source>
</evidence>
<dbReference type="GO" id="GO:0016020">
    <property type="term" value="C:membrane"/>
    <property type="evidence" value="ECO:0007669"/>
    <property type="project" value="InterPro"/>
</dbReference>
<reference evidence="6 7" key="1">
    <citation type="submission" date="2020-08" db="EMBL/GenBank/DDBJ databases">
        <title>Genomic Encyclopedia of Type Strains, Phase IV (KMG-IV): sequencing the most valuable type-strain genomes for metagenomic binning, comparative biology and taxonomic classification.</title>
        <authorList>
            <person name="Goeker M."/>
        </authorList>
    </citation>
    <scope>NUCLEOTIDE SEQUENCE [LARGE SCALE GENOMIC DNA]</scope>
    <source>
        <strain evidence="6 7">DSM 10633</strain>
    </source>
</reference>
<dbReference type="SUPFAM" id="SSF58104">
    <property type="entry name" value="Methyl-accepting chemotaxis protein (MCP) signaling domain"/>
    <property type="match status" value="1"/>
</dbReference>
<proteinExistence type="predicted"/>
<organism evidence="6 7">
    <name type="scientific">Ureibacillus thermosphaericus</name>
    <dbReference type="NCBI Taxonomy" id="51173"/>
    <lineage>
        <taxon>Bacteria</taxon>
        <taxon>Bacillati</taxon>
        <taxon>Bacillota</taxon>
        <taxon>Bacilli</taxon>
        <taxon>Bacillales</taxon>
        <taxon>Caryophanaceae</taxon>
        <taxon>Ureibacillus</taxon>
    </lineage>
</organism>
<evidence type="ECO:0000313" key="7">
    <source>
        <dbReference type="Proteomes" id="UP000557217"/>
    </source>
</evidence>
<dbReference type="Gene3D" id="1.10.287.950">
    <property type="entry name" value="Methyl-accepting chemotaxis protein"/>
    <property type="match status" value="1"/>
</dbReference>
<dbReference type="GO" id="GO:0007165">
    <property type="term" value="P:signal transduction"/>
    <property type="evidence" value="ECO:0007669"/>
    <property type="project" value="UniProtKB-KW"/>
</dbReference>
<dbReference type="Proteomes" id="UP000557217">
    <property type="component" value="Unassembled WGS sequence"/>
</dbReference>
<keyword evidence="4" id="KW-0812">Transmembrane</keyword>
<keyword evidence="4" id="KW-0472">Membrane</keyword>
<dbReference type="PROSITE" id="PS50111">
    <property type="entry name" value="CHEMOTAXIS_TRANSDUC_2"/>
    <property type="match status" value="1"/>
</dbReference>
<feature type="domain" description="Methyl-accepting transducer" evidence="5">
    <location>
        <begin position="254"/>
        <end position="493"/>
    </location>
</feature>
<evidence type="ECO:0000256" key="2">
    <source>
        <dbReference type="PROSITE-ProRule" id="PRU00284"/>
    </source>
</evidence>
<accession>A0A840PWV6</accession>
<feature type="transmembrane region" description="Helical" evidence="4">
    <location>
        <begin position="161"/>
        <end position="184"/>
    </location>
</feature>
<dbReference type="SMART" id="SM00283">
    <property type="entry name" value="MA"/>
    <property type="match status" value="1"/>
</dbReference>
<evidence type="ECO:0000259" key="5">
    <source>
        <dbReference type="PROSITE" id="PS50111"/>
    </source>
</evidence>
<gene>
    <name evidence="6" type="ORF">HNR36_002176</name>
</gene>
<comment type="caution">
    <text evidence="6">The sequence shown here is derived from an EMBL/GenBank/DDBJ whole genome shotgun (WGS) entry which is preliminary data.</text>
</comment>